<dbReference type="OrthoDB" id="9776919at2"/>
<dbReference type="Gene3D" id="3.40.50.620">
    <property type="entry name" value="HUPs"/>
    <property type="match status" value="1"/>
</dbReference>
<dbReference type="eggNOG" id="COG1606">
    <property type="taxonomic scope" value="Bacteria"/>
</dbReference>
<dbReference type="EMBL" id="JMKI01000036">
    <property type="protein sequence ID" value="KEJ92072.1"/>
    <property type="molecule type" value="Genomic_DNA"/>
</dbReference>
<dbReference type="NCBIfam" id="TIGR00268">
    <property type="entry name" value="ATP-dependent sacrificial sulfur transferase LarE"/>
    <property type="match status" value="1"/>
</dbReference>
<accession>A0A073J2Z5</accession>
<dbReference type="SUPFAM" id="SSF52402">
    <property type="entry name" value="Adenine nucleotide alpha hydrolases-like"/>
    <property type="match status" value="1"/>
</dbReference>
<dbReference type="InterPro" id="IPR052188">
    <property type="entry name" value="Ni-pincer_cofactor_biosynth"/>
</dbReference>
<evidence type="ECO:0000313" key="3">
    <source>
        <dbReference type="Proteomes" id="UP000027665"/>
    </source>
</evidence>
<evidence type="ECO:0000256" key="1">
    <source>
        <dbReference type="PIRSR" id="PIRSR006661-1"/>
    </source>
</evidence>
<dbReference type="GeneID" id="90983961"/>
<dbReference type="RefSeq" id="WP_037976848.1">
    <property type="nucleotide sequence ID" value="NZ_JMKI01000036.1"/>
</dbReference>
<protein>
    <recommendedName>
        <fullName evidence="4">Potassium ABC transporter ATPase</fullName>
    </recommendedName>
</protein>
<organism evidence="2 3">
    <name type="scientific">Synergistes jonesii</name>
    <dbReference type="NCBI Taxonomy" id="2754"/>
    <lineage>
        <taxon>Bacteria</taxon>
        <taxon>Thermotogati</taxon>
        <taxon>Synergistota</taxon>
        <taxon>Synergistia</taxon>
        <taxon>Synergistales</taxon>
        <taxon>Synergistaceae</taxon>
        <taxon>Synergistes</taxon>
    </lineage>
</organism>
<gene>
    <name evidence="2" type="ORF">EH55_06750</name>
</gene>
<proteinExistence type="predicted"/>
<dbReference type="PIRSF" id="PIRSF006661">
    <property type="entry name" value="PP-lp_UCP006661"/>
    <property type="match status" value="1"/>
</dbReference>
<dbReference type="InterPro" id="IPR005232">
    <property type="entry name" value="LarE"/>
</dbReference>
<dbReference type="STRING" id="2754.EH55_06750"/>
<evidence type="ECO:0000313" key="2">
    <source>
        <dbReference type="EMBL" id="KEJ92072.1"/>
    </source>
</evidence>
<dbReference type="AlphaFoldDB" id="A0A073J2Z5"/>
<dbReference type="CDD" id="cd01990">
    <property type="entry name" value="LarE-like"/>
    <property type="match status" value="1"/>
</dbReference>
<dbReference type="PANTHER" id="PTHR43169">
    <property type="entry name" value="EXSB FAMILY PROTEIN"/>
    <property type="match status" value="1"/>
</dbReference>
<comment type="caution">
    <text evidence="2">The sequence shown here is derived from an EMBL/GenBank/DDBJ whole genome shotgun (WGS) entry which is preliminary data.</text>
</comment>
<dbReference type="PANTHER" id="PTHR43169:SF2">
    <property type="entry name" value="NAD_GMP SYNTHASE DOMAIN-CONTAINING PROTEIN"/>
    <property type="match status" value="1"/>
</dbReference>
<name>A0A073J2Z5_9BACT</name>
<reference evidence="2 3" key="1">
    <citation type="submission" date="2014-04" db="EMBL/GenBank/DDBJ databases">
        <title>Draft Genome Sequence of Synergistes jonesii.</title>
        <authorList>
            <person name="Coil D.A."/>
            <person name="Eisen J.A."/>
            <person name="Holland-Moritz H.E."/>
        </authorList>
    </citation>
    <scope>NUCLEOTIDE SEQUENCE [LARGE SCALE GENOMIC DNA]</scope>
    <source>
        <strain evidence="2 3">78-1</strain>
    </source>
</reference>
<keyword evidence="3" id="KW-1185">Reference proteome</keyword>
<dbReference type="InterPro" id="IPR014729">
    <property type="entry name" value="Rossmann-like_a/b/a_fold"/>
</dbReference>
<evidence type="ECO:0008006" key="4">
    <source>
        <dbReference type="Google" id="ProtNLM"/>
    </source>
</evidence>
<feature type="active site" description="Nucleophile and sulfur donor" evidence="1">
    <location>
        <position position="167"/>
    </location>
</feature>
<dbReference type="PATRIC" id="fig|2754.20.peg.2034"/>
<dbReference type="Proteomes" id="UP000027665">
    <property type="component" value="Unassembled WGS sequence"/>
</dbReference>
<sequence>MELSEFFRKNPRVALAFSGGADSGYLLYAAGRHGAKLRAYYIKSPFQPRFELDDAKRLAKELRAELTVIEYDILGYAAVAANPPDRCYYCKKALFSRIIERAAGDGFPVVIDGTNASDDAGERPGMRALSELGVLSPLRECGITKAELRARSKEAGLFTWDKPSYACLATRIPAGTKIERDTLRRVEAAEREMSALGFSDFRVRLFHGAVRLQLPAGQFAAAAGMRAEIAAALGKYFDTVLIDTEARDKDE</sequence>
<dbReference type="GO" id="GO:0016783">
    <property type="term" value="F:sulfurtransferase activity"/>
    <property type="evidence" value="ECO:0007669"/>
    <property type="project" value="InterPro"/>
</dbReference>